<comment type="cofactor">
    <cofactor evidence="1 11">
        <name>Zn(2+)</name>
        <dbReference type="ChEBI" id="CHEBI:29105"/>
    </cofactor>
</comment>
<dbReference type="PANTHER" id="PTHR43161:SF12">
    <property type="entry name" value="L-ARABINITOL 4-DEHYDROGENASE"/>
    <property type="match status" value="1"/>
</dbReference>
<dbReference type="CDD" id="cd03448">
    <property type="entry name" value="HDE_HSD"/>
    <property type="match status" value="1"/>
</dbReference>
<protein>
    <recommendedName>
        <fullName evidence="9">L-arabinitol 4-dehydrogenase</fullName>
        <ecNumber evidence="8">1.1.1.12</ecNumber>
    </recommendedName>
</protein>
<evidence type="ECO:0000256" key="10">
    <source>
        <dbReference type="ARBA" id="ARBA00049317"/>
    </source>
</evidence>
<evidence type="ECO:0000256" key="5">
    <source>
        <dbReference type="ARBA" id="ARBA00022833"/>
    </source>
</evidence>
<evidence type="ECO:0000313" key="14">
    <source>
        <dbReference type="Proteomes" id="UP000663888"/>
    </source>
</evidence>
<dbReference type="SUPFAM" id="SSF54637">
    <property type="entry name" value="Thioesterase/thiol ester dehydrase-isomerase"/>
    <property type="match status" value="2"/>
</dbReference>
<evidence type="ECO:0000256" key="11">
    <source>
        <dbReference type="RuleBase" id="RU361277"/>
    </source>
</evidence>
<dbReference type="FunFam" id="3.40.50.720:FF:000068">
    <property type="entry name" value="Sorbitol dehydrogenase"/>
    <property type="match status" value="1"/>
</dbReference>
<accession>A0A8H3B4J5</accession>
<proteinExistence type="inferred from homology"/>
<dbReference type="PROSITE" id="PS00059">
    <property type="entry name" value="ADH_ZINC"/>
    <property type="match status" value="1"/>
</dbReference>
<comment type="subunit">
    <text evidence="3">Homotetramer.</text>
</comment>
<evidence type="ECO:0000256" key="6">
    <source>
        <dbReference type="ARBA" id="ARBA00023002"/>
    </source>
</evidence>
<dbReference type="Gene3D" id="3.10.129.10">
    <property type="entry name" value="Hotdog Thioesterase"/>
    <property type="match status" value="1"/>
</dbReference>
<evidence type="ECO:0000256" key="1">
    <source>
        <dbReference type="ARBA" id="ARBA00001947"/>
    </source>
</evidence>
<evidence type="ECO:0000313" key="13">
    <source>
        <dbReference type="EMBL" id="CAE6447598.1"/>
    </source>
</evidence>
<dbReference type="InterPro" id="IPR054357">
    <property type="entry name" value="MFE-2_N"/>
</dbReference>
<gene>
    <name evidence="13" type="ORF">RDB_LOCUS61733</name>
</gene>
<sequence length="682" mass="73074">MSALGISPALYDPAIVLKSAEFKILDAPPARDEKKNIAVFTNPAHDLHIVEKPIPKAGPGQCVVHIRATGICGSDCHFWKHGRIGDSMVVRDENGLGHESAGVVIEVGEGVAEFKVGDRVAVEAGVPCSKPSCEFCRTGKYNGCPDVVFFSTPPYHGTLTRYHLHPAAWLHKLPDNITFEEGALLEPTAVALAGIERSGLRLGDATFIAGAGPIGLVTLLAARAAGAEPIAISDLSQGRLDFAKKLVPGVRTVLIERGLDAQAQAVKVEEALGQKAAVVLECTGVESSIWTSIYATKYGGMVFIIGVGKAIQNMPFMHLSANEIDVRWQYRYANQYPKAIRLVSAGLLNLKPLVTHRYPLEQGIEAFETANDITRAVGYESKPTPVAWTKRDMLLYALGIGAKADELEYVYGEAWCNEDQGFKAFPTYPVVLMLKGAESDVNDFSKAIGGERTPGLPKFDPNRAIHGGMSIETLRPLPVESGPGWTLTKKIIGVTENKSGIIVDAELVLLDPKGTPYARLVTSGFNVGAKATGDRFSKIIGKAPQGKQPPKDKKPDYVVTESTNKEQAVLYRLSGDYNPLHIDPSIGQRTGFGGVILHGLSSYGFAARAVLKSVPGELKAFAVRFTSPVRPGDALETSIWEMGPGPDGTTELAFVQKNLSSGKIALGSGVAYVRKGTPQSKL</sequence>
<dbReference type="EC" id="1.1.1.12" evidence="8"/>
<keyword evidence="4 11" id="KW-0479">Metal-binding</keyword>
<evidence type="ECO:0000256" key="4">
    <source>
        <dbReference type="ARBA" id="ARBA00022723"/>
    </source>
</evidence>
<dbReference type="GO" id="GO:0008270">
    <property type="term" value="F:zinc ion binding"/>
    <property type="evidence" value="ECO:0007669"/>
    <property type="project" value="InterPro"/>
</dbReference>
<dbReference type="Pfam" id="PF00107">
    <property type="entry name" value="ADH_zinc_N"/>
    <property type="match status" value="1"/>
</dbReference>
<dbReference type="InterPro" id="IPR036291">
    <property type="entry name" value="NAD(P)-bd_dom_sf"/>
</dbReference>
<keyword evidence="5 11" id="KW-0862">Zinc</keyword>
<comment type="catalytic activity">
    <reaction evidence="10">
        <text>L-arabinitol + NAD(+) = L-xylulose + NADH + H(+)</text>
        <dbReference type="Rhea" id="RHEA:16381"/>
        <dbReference type="ChEBI" id="CHEBI:15378"/>
        <dbReference type="ChEBI" id="CHEBI:17399"/>
        <dbReference type="ChEBI" id="CHEBI:18403"/>
        <dbReference type="ChEBI" id="CHEBI:57540"/>
        <dbReference type="ChEBI" id="CHEBI:57945"/>
        <dbReference type="EC" id="1.1.1.12"/>
    </reaction>
</comment>
<keyword evidence="7" id="KW-0520">NAD</keyword>
<dbReference type="Pfam" id="PF01575">
    <property type="entry name" value="MaoC_dehydratas"/>
    <property type="match status" value="1"/>
</dbReference>
<dbReference type="CDD" id="cd05285">
    <property type="entry name" value="sorbitol_DH"/>
    <property type="match status" value="1"/>
</dbReference>
<name>A0A8H3B4J5_9AGAM</name>
<dbReference type="AlphaFoldDB" id="A0A8H3B4J5"/>
<dbReference type="GO" id="GO:0050019">
    <property type="term" value="F:L-arabinitol 4-dehydrogenase activity"/>
    <property type="evidence" value="ECO:0007669"/>
    <property type="project" value="UniProtKB-EC"/>
</dbReference>
<dbReference type="GO" id="GO:0003939">
    <property type="term" value="F:L-iditol 2-dehydrogenase (NAD+) activity"/>
    <property type="evidence" value="ECO:0007669"/>
    <property type="project" value="TreeGrafter"/>
</dbReference>
<organism evidence="13 14">
    <name type="scientific">Rhizoctonia solani</name>
    <dbReference type="NCBI Taxonomy" id="456999"/>
    <lineage>
        <taxon>Eukaryota</taxon>
        <taxon>Fungi</taxon>
        <taxon>Dikarya</taxon>
        <taxon>Basidiomycota</taxon>
        <taxon>Agaricomycotina</taxon>
        <taxon>Agaricomycetes</taxon>
        <taxon>Cantharellales</taxon>
        <taxon>Ceratobasidiaceae</taxon>
        <taxon>Rhizoctonia</taxon>
    </lineage>
</organism>
<evidence type="ECO:0000256" key="3">
    <source>
        <dbReference type="ARBA" id="ARBA00011881"/>
    </source>
</evidence>
<dbReference type="GO" id="GO:0006062">
    <property type="term" value="P:sorbitol catabolic process"/>
    <property type="evidence" value="ECO:0007669"/>
    <property type="project" value="TreeGrafter"/>
</dbReference>
<dbReference type="Gene3D" id="3.40.50.720">
    <property type="entry name" value="NAD(P)-binding Rossmann-like Domain"/>
    <property type="match status" value="1"/>
</dbReference>
<evidence type="ECO:0000256" key="9">
    <source>
        <dbReference type="ARBA" id="ARBA00039783"/>
    </source>
</evidence>
<dbReference type="SMART" id="SM00829">
    <property type="entry name" value="PKS_ER"/>
    <property type="match status" value="1"/>
</dbReference>
<evidence type="ECO:0000256" key="8">
    <source>
        <dbReference type="ARBA" id="ARBA00038954"/>
    </source>
</evidence>
<evidence type="ECO:0000259" key="12">
    <source>
        <dbReference type="SMART" id="SM00829"/>
    </source>
</evidence>
<dbReference type="Proteomes" id="UP000663888">
    <property type="component" value="Unassembled WGS sequence"/>
</dbReference>
<keyword evidence="6" id="KW-0560">Oxidoreductase</keyword>
<dbReference type="SUPFAM" id="SSF51735">
    <property type="entry name" value="NAD(P)-binding Rossmann-fold domains"/>
    <property type="match status" value="1"/>
</dbReference>
<dbReference type="PANTHER" id="PTHR43161">
    <property type="entry name" value="SORBITOL DEHYDROGENASE"/>
    <property type="match status" value="1"/>
</dbReference>
<dbReference type="SUPFAM" id="SSF50129">
    <property type="entry name" value="GroES-like"/>
    <property type="match status" value="1"/>
</dbReference>
<dbReference type="InterPro" id="IPR045306">
    <property type="entry name" value="SDH-like"/>
</dbReference>
<dbReference type="InterPro" id="IPR029069">
    <property type="entry name" value="HotDog_dom_sf"/>
</dbReference>
<evidence type="ECO:0000256" key="2">
    <source>
        <dbReference type="ARBA" id="ARBA00008072"/>
    </source>
</evidence>
<dbReference type="InterPro" id="IPR011032">
    <property type="entry name" value="GroES-like_sf"/>
</dbReference>
<dbReference type="Pfam" id="PF22622">
    <property type="entry name" value="MFE-2_hydrat-2_N"/>
    <property type="match status" value="1"/>
</dbReference>
<dbReference type="EMBL" id="CAJMWX010001033">
    <property type="protein sequence ID" value="CAE6447598.1"/>
    <property type="molecule type" value="Genomic_DNA"/>
</dbReference>
<dbReference type="InterPro" id="IPR013149">
    <property type="entry name" value="ADH-like_C"/>
</dbReference>
<dbReference type="InterPro" id="IPR013154">
    <property type="entry name" value="ADH-like_N"/>
</dbReference>
<dbReference type="InterPro" id="IPR020843">
    <property type="entry name" value="ER"/>
</dbReference>
<comment type="similarity">
    <text evidence="2 11">Belongs to the zinc-containing alcohol dehydrogenase family.</text>
</comment>
<dbReference type="InterPro" id="IPR002328">
    <property type="entry name" value="ADH_Zn_CS"/>
</dbReference>
<dbReference type="Pfam" id="PF08240">
    <property type="entry name" value="ADH_N"/>
    <property type="match status" value="1"/>
</dbReference>
<dbReference type="InterPro" id="IPR002539">
    <property type="entry name" value="MaoC-like_dom"/>
</dbReference>
<reference evidence="13" key="1">
    <citation type="submission" date="2021-01" db="EMBL/GenBank/DDBJ databases">
        <authorList>
            <person name="Kaushik A."/>
        </authorList>
    </citation>
    <scope>NUCLEOTIDE SEQUENCE</scope>
    <source>
        <strain evidence="13">AG4-R118</strain>
    </source>
</reference>
<comment type="caution">
    <text evidence="13">The sequence shown here is derived from an EMBL/GenBank/DDBJ whole genome shotgun (WGS) entry which is preliminary data.</text>
</comment>
<evidence type="ECO:0000256" key="7">
    <source>
        <dbReference type="ARBA" id="ARBA00023027"/>
    </source>
</evidence>
<dbReference type="Gene3D" id="3.90.180.10">
    <property type="entry name" value="Medium-chain alcohol dehydrogenases, catalytic domain"/>
    <property type="match status" value="1"/>
</dbReference>
<feature type="domain" description="Enoyl reductase (ER)" evidence="12">
    <location>
        <begin position="44"/>
        <end position="377"/>
    </location>
</feature>
<dbReference type="OrthoDB" id="310895at2759"/>